<accession>A0A3Q7I5K2</accession>
<feature type="region of interest" description="Disordered" evidence="1">
    <location>
        <begin position="44"/>
        <end position="63"/>
    </location>
</feature>
<reference evidence="2" key="2">
    <citation type="submission" date="2019-01" db="UniProtKB">
        <authorList>
            <consortium name="EnsemblPlants"/>
        </authorList>
    </citation>
    <scope>IDENTIFICATION</scope>
    <source>
        <strain evidence="2">cv. Heinz 1706</strain>
    </source>
</reference>
<reference evidence="2" key="1">
    <citation type="journal article" date="2012" name="Nature">
        <title>The tomato genome sequence provides insights into fleshy fruit evolution.</title>
        <authorList>
            <consortium name="Tomato Genome Consortium"/>
        </authorList>
    </citation>
    <scope>NUCLEOTIDE SEQUENCE [LARGE SCALE GENOMIC DNA]</scope>
    <source>
        <strain evidence="2">cv. Heinz 1706</strain>
    </source>
</reference>
<evidence type="ECO:0000313" key="3">
    <source>
        <dbReference type="Proteomes" id="UP000004994"/>
    </source>
</evidence>
<dbReference type="Gramene" id="Solyc07g041513.1.1">
    <property type="protein sequence ID" value="Solyc07g041513.1.1"/>
    <property type="gene ID" value="Solyc07g041513.1"/>
</dbReference>
<dbReference type="AlphaFoldDB" id="A0A3Q7I5K2"/>
<protein>
    <submittedName>
        <fullName evidence="2">Uncharacterized protein</fullName>
    </submittedName>
</protein>
<sequence length="63" mass="7448">MNDRSVTFIAFGSYSEISNRVDWSRIVEMWEAIFVGDKETKNQRKGWRKTSVAKTNLKGRERH</sequence>
<keyword evidence="3" id="KW-1185">Reference proteome</keyword>
<dbReference type="Proteomes" id="UP000004994">
    <property type="component" value="Chromosome 7"/>
</dbReference>
<name>A0A3Q7I5K2_SOLLC</name>
<evidence type="ECO:0000256" key="1">
    <source>
        <dbReference type="SAM" id="MobiDB-lite"/>
    </source>
</evidence>
<dbReference type="InParanoid" id="A0A3Q7I5K2"/>
<proteinExistence type="predicted"/>
<organism evidence="2">
    <name type="scientific">Solanum lycopersicum</name>
    <name type="common">Tomato</name>
    <name type="synonym">Lycopersicon esculentum</name>
    <dbReference type="NCBI Taxonomy" id="4081"/>
    <lineage>
        <taxon>Eukaryota</taxon>
        <taxon>Viridiplantae</taxon>
        <taxon>Streptophyta</taxon>
        <taxon>Embryophyta</taxon>
        <taxon>Tracheophyta</taxon>
        <taxon>Spermatophyta</taxon>
        <taxon>Magnoliopsida</taxon>
        <taxon>eudicotyledons</taxon>
        <taxon>Gunneridae</taxon>
        <taxon>Pentapetalae</taxon>
        <taxon>asterids</taxon>
        <taxon>lamiids</taxon>
        <taxon>Solanales</taxon>
        <taxon>Solanaceae</taxon>
        <taxon>Solanoideae</taxon>
        <taxon>Solaneae</taxon>
        <taxon>Solanum</taxon>
        <taxon>Solanum subgen. Lycopersicon</taxon>
    </lineage>
</organism>
<dbReference type="EnsemblPlants" id="Solyc07g041513.1.1">
    <property type="protein sequence ID" value="Solyc07g041513.1.1"/>
    <property type="gene ID" value="Solyc07g041513.1"/>
</dbReference>
<evidence type="ECO:0000313" key="2">
    <source>
        <dbReference type="EnsemblPlants" id="Solyc07g041513.1.1"/>
    </source>
</evidence>